<organism evidence="6 7">
    <name type="scientific">Eruca vesicaria subsp. sativa</name>
    <name type="common">Garden rocket</name>
    <name type="synonym">Eruca sativa</name>
    <dbReference type="NCBI Taxonomy" id="29727"/>
    <lineage>
        <taxon>Eukaryota</taxon>
        <taxon>Viridiplantae</taxon>
        <taxon>Streptophyta</taxon>
        <taxon>Embryophyta</taxon>
        <taxon>Tracheophyta</taxon>
        <taxon>Spermatophyta</taxon>
        <taxon>Magnoliopsida</taxon>
        <taxon>eudicotyledons</taxon>
        <taxon>Gunneridae</taxon>
        <taxon>Pentapetalae</taxon>
        <taxon>rosids</taxon>
        <taxon>malvids</taxon>
        <taxon>Brassicales</taxon>
        <taxon>Brassicaceae</taxon>
        <taxon>Brassiceae</taxon>
        <taxon>Eruca</taxon>
    </lineage>
</organism>
<keyword evidence="2" id="KW-0433">Leucine-rich repeat</keyword>
<dbReference type="SUPFAM" id="SSF52058">
    <property type="entry name" value="L domain-like"/>
    <property type="match status" value="1"/>
</dbReference>
<comment type="caution">
    <text evidence="6">The sequence shown here is derived from an EMBL/GenBank/DDBJ whole genome shotgun (WGS) entry which is preliminary data.</text>
</comment>
<reference evidence="6 7" key="1">
    <citation type="submission" date="2022-03" db="EMBL/GenBank/DDBJ databases">
        <authorList>
            <person name="Macdonald S."/>
            <person name="Ahmed S."/>
            <person name="Newling K."/>
        </authorList>
    </citation>
    <scope>NUCLEOTIDE SEQUENCE [LARGE SCALE GENOMIC DNA]</scope>
</reference>
<keyword evidence="7" id="KW-1185">Reference proteome</keyword>
<name>A0ABC8IXD3_ERUVS</name>
<dbReference type="FunFam" id="3.80.10.10:FF:000326">
    <property type="entry name" value="Protein phosphatase 1 regulatory inhibitor subunit PPP1R7 homolog"/>
    <property type="match status" value="1"/>
</dbReference>
<sequence>MNSEKEEQPSMEIDDSDNILDLTSCQLHTLDSIELPPTLTELDLTANRLSELDSRIAHLSALKKLSLRQNLIEDSAVEPLSRWDALSDLEVIPLLSLSIIVRLIIYYYIYMQELILRDNKLAKVPDIGIFSKLLVFDVSFNEITSLEGLSKASSTLKELYVSKNEVNKIIEIEHLHDLQILELGSNRLRVMENMENFTKLDELWLGRNRIKVVNLCGLTCIKKISLQSNRLTSMRGFEECVALEELYLSHNGISKMEGLSSLVNLRVLDVSNNKLTSVDDIQNLTKLEDLWLNDNQIESLEAITEAVTGSKEKLTTIYLENNPCAKSSDYVAVLRQIFPNVEQIDSNLFA</sequence>
<dbReference type="EMBL" id="CAKOAT010033336">
    <property type="protein sequence ID" value="CAH8286179.1"/>
    <property type="molecule type" value="Genomic_DNA"/>
</dbReference>
<evidence type="ECO:0000313" key="6">
    <source>
        <dbReference type="EMBL" id="CAH8286179.1"/>
    </source>
</evidence>
<dbReference type="InterPro" id="IPR032675">
    <property type="entry name" value="LRR_dom_sf"/>
</dbReference>
<protein>
    <recommendedName>
        <fullName evidence="8">Protein phosphatase 1 regulatory subunit pprA</fullName>
    </recommendedName>
</protein>
<evidence type="ECO:0008006" key="8">
    <source>
        <dbReference type="Google" id="ProtNLM"/>
    </source>
</evidence>
<evidence type="ECO:0000256" key="4">
    <source>
        <dbReference type="ARBA" id="ARBA00023242"/>
    </source>
</evidence>
<dbReference type="InterPro" id="IPR001611">
    <property type="entry name" value="Leu-rich_rpt"/>
</dbReference>
<dbReference type="FunFam" id="3.80.10.10:FF:000579">
    <property type="entry name" value="Protein phosphatase 1 regulatory subunit 7"/>
    <property type="match status" value="1"/>
</dbReference>
<dbReference type="InterPro" id="IPR050576">
    <property type="entry name" value="Cilia_flagella_integrity"/>
</dbReference>
<dbReference type="Gene3D" id="3.80.10.10">
    <property type="entry name" value="Ribonuclease Inhibitor"/>
    <property type="match status" value="3"/>
</dbReference>
<dbReference type="PRINTS" id="PR00019">
    <property type="entry name" value="LEURICHRPT"/>
</dbReference>
<dbReference type="PROSITE" id="PS51450">
    <property type="entry name" value="LRR"/>
    <property type="match status" value="3"/>
</dbReference>
<comment type="subcellular location">
    <subcellularLocation>
        <location evidence="1">Nucleus</location>
    </subcellularLocation>
</comment>
<dbReference type="InterPro" id="IPR025875">
    <property type="entry name" value="Leu-rich_rpt_4"/>
</dbReference>
<comment type="similarity">
    <text evidence="5">Belongs to the SDS22 family.</text>
</comment>
<dbReference type="PANTHER" id="PTHR45973:SF23">
    <property type="entry name" value="PROTEIN PHOSPHATASE 1 REGULATORY SUBUNIT 7"/>
    <property type="match status" value="1"/>
</dbReference>
<dbReference type="SMART" id="SM00369">
    <property type="entry name" value="LRR_TYP"/>
    <property type="match status" value="6"/>
</dbReference>
<evidence type="ECO:0000313" key="7">
    <source>
        <dbReference type="Proteomes" id="UP001642260"/>
    </source>
</evidence>
<dbReference type="Proteomes" id="UP001642260">
    <property type="component" value="Unassembled WGS sequence"/>
</dbReference>
<keyword evidence="3" id="KW-0677">Repeat</keyword>
<accession>A0ABC8IXD3</accession>
<dbReference type="AlphaFoldDB" id="A0ABC8IXD3"/>
<dbReference type="FunFam" id="3.80.10.10:FF:000312">
    <property type="entry name" value="Protein phosphatases pp1 regulatory subunit, putative"/>
    <property type="match status" value="1"/>
</dbReference>
<gene>
    <name evidence="6" type="ORF">ERUC_LOCUS993</name>
</gene>
<evidence type="ECO:0000256" key="2">
    <source>
        <dbReference type="ARBA" id="ARBA00022614"/>
    </source>
</evidence>
<dbReference type="PANTHER" id="PTHR45973">
    <property type="entry name" value="PROTEIN PHOSPHATASE 1 REGULATORY SUBUNIT SDS22-RELATED"/>
    <property type="match status" value="1"/>
</dbReference>
<dbReference type="Pfam" id="PF12799">
    <property type="entry name" value="LRR_4"/>
    <property type="match status" value="1"/>
</dbReference>
<dbReference type="SMART" id="SM00365">
    <property type="entry name" value="LRR_SD22"/>
    <property type="match status" value="10"/>
</dbReference>
<proteinExistence type="inferred from homology"/>
<keyword evidence="4" id="KW-0539">Nucleus</keyword>
<dbReference type="InterPro" id="IPR003591">
    <property type="entry name" value="Leu-rich_rpt_typical-subtyp"/>
</dbReference>
<evidence type="ECO:0000256" key="3">
    <source>
        <dbReference type="ARBA" id="ARBA00022737"/>
    </source>
</evidence>
<evidence type="ECO:0000256" key="1">
    <source>
        <dbReference type="ARBA" id="ARBA00004123"/>
    </source>
</evidence>
<evidence type="ECO:0000256" key="5">
    <source>
        <dbReference type="ARBA" id="ARBA00023460"/>
    </source>
</evidence>